<sequence length="111" mass="12674">MATGVMLTPTATHLRAAVPQYLCRSFSFRVLRLLNELASVARPIVPSQYLMVNFSYSKRSWSSSTEVCVERTDYCIYVPKKQAPWMPASVPQEFAFSKYPPKNEQNHLQAI</sequence>
<protein>
    <submittedName>
        <fullName evidence="1">Uncharacterized protein</fullName>
    </submittedName>
</protein>
<name>A0A067SK97_GALM3</name>
<dbReference type="EMBL" id="KL142417">
    <property type="protein sequence ID" value="KDR67193.1"/>
    <property type="molecule type" value="Genomic_DNA"/>
</dbReference>
<reference evidence="2" key="1">
    <citation type="journal article" date="2014" name="Proc. Natl. Acad. Sci. U.S.A.">
        <title>Extensive sampling of basidiomycete genomes demonstrates inadequacy of the white-rot/brown-rot paradigm for wood decay fungi.</title>
        <authorList>
            <person name="Riley R."/>
            <person name="Salamov A.A."/>
            <person name="Brown D.W."/>
            <person name="Nagy L.G."/>
            <person name="Floudas D."/>
            <person name="Held B.W."/>
            <person name="Levasseur A."/>
            <person name="Lombard V."/>
            <person name="Morin E."/>
            <person name="Otillar R."/>
            <person name="Lindquist E.A."/>
            <person name="Sun H."/>
            <person name="LaButti K.M."/>
            <person name="Schmutz J."/>
            <person name="Jabbour D."/>
            <person name="Luo H."/>
            <person name="Baker S.E."/>
            <person name="Pisabarro A.G."/>
            <person name="Walton J.D."/>
            <person name="Blanchette R.A."/>
            <person name="Henrissat B."/>
            <person name="Martin F."/>
            <person name="Cullen D."/>
            <person name="Hibbett D.S."/>
            <person name="Grigoriev I.V."/>
        </authorList>
    </citation>
    <scope>NUCLEOTIDE SEQUENCE [LARGE SCALE GENOMIC DNA]</scope>
    <source>
        <strain evidence="2">CBS 339.88</strain>
    </source>
</reference>
<dbReference type="Proteomes" id="UP000027222">
    <property type="component" value="Unassembled WGS sequence"/>
</dbReference>
<organism evidence="1 2">
    <name type="scientific">Galerina marginata (strain CBS 339.88)</name>
    <dbReference type="NCBI Taxonomy" id="685588"/>
    <lineage>
        <taxon>Eukaryota</taxon>
        <taxon>Fungi</taxon>
        <taxon>Dikarya</taxon>
        <taxon>Basidiomycota</taxon>
        <taxon>Agaricomycotina</taxon>
        <taxon>Agaricomycetes</taxon>
        <taxon>Agaricomycetidae</taxon>
        <taxon>Agaricales</taxon>
        <taxon>Agaricineae</taxon>
        <taxon>Strophariaceae</taxon>
        <taxon>Galerina</taxon>
    </lineage>
</organism>
<dbReference type="AlphaFoldDB" id="A0A067SK97"/>
<evidence type="ECO:0000313" key="2">
    <source>
        <dbReference type="Proteomes" id="UP000027222"/>
    </source>
</evidence>
<keyword evidence="2" id="KW-1185">Reference proteome</keyword>
<gene>
    <name evidence="1" type="ORF">GALMADRAFT_147391</name>
</gene>
<evidence type="ECO:0000313" key="1">
    <source>
        <dbReference type="EMBL" id="KDR67193.1"/>
    </source>
</evidence>
<dbReference type="HOGENOM" id="CLU_2158595_0_0_1"/>
<accession>A0A067SK97</accession>
<proteinExistence type="predicted"/>